<evidence type="ECO:0000313" key="1">
    <source>
        <dbReference type="EMBL" id="PSL53900.1"/>
    </source>
</evidence>
<dbReference type="Proteomes" id="UP000241118">
    <property type="component" value="Unassembled WGS sequence"/>
</dbReference>
<sequence>MAEPQHVPAHIGVEDVERLEAETERLRGLDYREGGRACRDAAVGCAASHDRFLDAASTGPVHRRLLVALADLHNLAAWTCFDTGREGAAARHWDRALGLAVEAGHHDLRANIHYRVGRMRLHGGKRRAALREFGFGLVAARRAGSRRAAAMLRANQAWAYAGLGDRGEAVRLLNLAHDEYSGASGPVPGWARFFDETDLRGLSGVVLTELARTVDRAHTSAAIDSLDAAVAGYPEGMTRSRAFSLMALAANHLVDGDFDHAAEVGDRALAVAGAVGSTRVADRLRPLRRLADRYPANAHARTLSARIAAFTPPV</sequence>
<proteinExistence type="predicted"/>
<name>A0A2P8I600_SACCR</name>
<dbReference type="InterPro" id="IPR011990">
    <property type="entry name" value="TPR-like_helical_dom_sf"/>
</dbReference>
<dbReference type="EMBL" id="PYAX01000008">
    <property type="protein sequence ID" value="PSL53900.1"/>
    <property type="molecule type" value="Genomic_DNA"/>
</dbReference>
<evidence type="ECO:0008006" key="3">
    <source>
        <dbReference type="Google" id="ProtNLM"/>
    </source>
</evidence>
<dbReference type="AlphaFoldDB" id="A0A2P8I600"/>
<dbReference type="SUPFAM" id="SSF48452">
    <property type="entry name" value="TPR-like"/>
    <property type="match status" value="1"/>
</dbReference>
<comment type="caution">
    <text evidence="1">The sequence shown here is derived from an EMBL/GenBank/DDBJ whole genome shotgun (WGS) entry which is preliminary data.</text>
</comment>
<dbReference type="OrthoDB" id="3213425at2"/>
<protein>
    <recommendedName>
        <fullName evidence="3">Tetratricopeptide repeat protein</fullName>
    </recommendedName>
</protein>
<dbReference type="RefSeq" id="WP_106617858.1">
    <property type="nucleotide sequence ID" value="NZ_PYAX01000008.1"/>
</dbReference>
<gene>
    <name evidence="1" type="ORF">B0I31_108347</name>
</gene>
<evidence type="ECO:0000313" key="2">
    <source>
        <dbReference type="Proteomes" id="UP000241118"/>
    </source>
</evidence>
<accession>A0A2P8I600</accession>
<keyword evidence="2" id="KW-1185">Reference proteome</keyword>
<organism evidence="1 2">
    <name type="scientific">Saccharothrix carnea</name>
    <dbReference type="NCBI Taxonomy" id="1280637"/>
    <lineage>
        <taxon>Bacteria</taxon>
        <taxon>Bacillati</taxon>
        <taxon>Actinomycetota</taxon>
        <taxon>Actinomycetes</taxon>
        <taxon>Pseudonocardiales</taxon>
        <taxon>Pseudonocardiaceae</taxon>
        <taxon>Saccharothrix</taxon>
    </lineage>
</organism>
<dbReference type="Gene3D" id="1.25.40.10">
    <property type="entry name" value="Tetratricopeptide repeat domain"/>
    <property type="match status" value="1"/>
</dbReference>
<reference evidence="1 2" key="1">
    <citation type="submission" date="2018-03" db="EMBL/GenBank/DDBJ databases">
        <title>Genomic Encyclopedia of Type Strains, Phase III (KMG-III): the genomes of soil and plant-associated and newly described type strains.</title>
        <authorList>
            <person name="Whitman W."/>
        </authorList>
    </citation>
    <scope>NUCLEOTIDE SEQUENCE [LARGE SCALE GENOMIC DNA]</scope>
    <source>
        <strain evidence="1 2">CGMCC 4.7097</strain>
    </source>
</reference>